<keyword evidence="3" id="KW-0238">DNA-binding</keyword>
<evidence type="ECO:0000256" key="2">
    <source>
        <dbReference type="ARBA" id="ARBA00023015"/>
    </source>
</evidence>
<accession>A0A4R1QCY7</accession>
<protein>
    <submittedName>
        <fullName evidence="7">MerR family glutamine synthetase transcriptional repressor</fullName>
    </submittedName>
</protein>
<dbReference type="Proteomes" id="UP000295658">
    <property type="component" value="Unassembled WGS sequence"/>
</dbReference>
<dbReference type="SMART" id="SM00422">
    <property type="entry name" value="HTH_MERR"/>
    <property type="match status" value="1"/>
</dbReference>
<dbReference type="RefSeq" id="WP_132948889.1">
    <property type="nucleotide sequence ID" value="NZ_SLUL01000010.1"/>
</dbReference>
<dbReference type="InterPro" id="IPR000551">
    <property type="entry name" value="MerR-type_HTH_dom"/>
</dbReference>
<dbReference type="PROSITE" id="PS50937">
    <property type="entry name" value="HTH_MERR_2"/>
    <property type="match status" value="1"/>
</dbReference>
<keyword evidence="2" id="KW-0805">Transcription regulation</keyword>
<dbReference type="GO" id="GO:0003677">
    <property type="term" value="F:DNA binding"/>
    <property type="evidence" value="ECO:0007669"/>
    <property type="project" value="UniProtKB-KW"/>
</dbReference>
<dbReference type="GO" id="GO:0003700">
    <property type="term" value="F:DNA-binding transcription factor activity"/>
    <property type="evidence" value="ECO:0007669"/>
    <property type="project" value="InterPro"/>
</dbReference>
<organism evidence="7 8">
    <name type="scientific">Thermolongibacillus altinsuensis</name>
    <dbReference type="NCBI Taxonomy" id="575256"/>
    <lineage>
        <taxon>Bacteria</taxon>
        <taxon>Bacillati</taxon>
        <taxon>Bacillota</taxon>
        <taxon>Bacilli</taxon>
        <taxon>Bacillales</taxon>
        <taxon>Anoxybacillaceae</taxon>
        <taxon>Thermolongibacillus</taxon>
    </lineage>
</organism>
<dbReference type="AlphaFoldDB" id="A0A4R1QCY7"/>
<keyword evidence="8" id="KW-1185">Reference proteome</keyword>
<dbReference type="InterPro" id="IPR047057">
    <property type="entry name" value="MerR_fam"/>
</dbReference>
<gene>
    <name evidence="7" type="ORF">EDD69_110108</name>
</gene>
<name>A0A4R1QCY7_9BACL</name>
<evidence type="ECO:0000313" key="7">
    <source>
        <dbReference type="EMBL" id="TCL48102.1"/>
    </source>
</evidence>
<dbReference type="PROSITE" id="PS00552">
    <property type="entry name" value="HTH_MERR_1"/>
    <property type="match status" value="1"/>
</dbReference>
<evidence type="ECO:0000256" key="5">
    <source>
        <dbReference type="SAM" id="MobiDB-lite"/>
    </source>
</evidence>
<evidence type="ECO:0000256" key="3">
    <source>
        <dbReference type="ARBA" id="ARBA00023125"/>
    </source>
</evidence>
<comment type="caution">
    <text evidence="7">The sequence shown here is derived from an EMBL/GenBank/DDBJ whole genome shotgun (WGS) entry which is preliminary data.</text>
</comment>
<dbReference type="Pfam" id="PF13411">
    <property type="entry name" value="MerR_1"/>
    <property type="match status" value="1"/>
</dbReference>
<dbReference type="EMBL" id="SLUL01000010">
    <property type="protein sequence ID" value="TCL48102.1"/>
    <property type="molecule type" value="Genomic_DNA"/>
</dbReference>
<evidence type="ECO:0000256" key="4">
    <source>
        <dbReference type="ARBA" id="ARBA00023163"/>
    </source>
</evidence>
<reference evidence="7 8" key="1">
    <citation type="submission" date="2019-03" db="EMBL/GenBank/DDBJ databases">
        <title>Genomic Encyclopedia of Type Strains, Phase IV (KMG-IV): sequencing the most valuable type-strain genomes for metagenomic binning, comparative biology and taxonomic classification.</title>
        <authorList>
            <person name="Goeker M."/>
        </authorList>
    </citation>
    <scope>NUCLEOTIDE SEQUENCE [LARGE SCALE GENOMIC DNA]</scope>
    <source>
        <strain evidence="7 8">DSM 24979</strain>
    </source>
</reference>
<dbReference type="OrthoDB" id="9806513at2"/>
<dbReference type="PANTHER" id="PTHR30204">
    <property type="entry name" value="REDOX-CYCLING DRUG-SENSING TRANSCRIPTIONAL ACTIVATOR SOXR"/>
    <property type="match status" value="1"/>
</dbReference>
<dbReference type="PANTHER" id="PTHR30204:SF65">
    <property type="entry name" value="HTH-TYPE TRANSCRIPTIONAL REGULATOR TNRA"/>
    <property type="match status" value="1"/>
</dbReference>
<keyword evidence="1" id="KW-0678">Repressor</keyword>
<evidence type="ECO:0000313" key="8">
    <source>
        <dbReference type="Proteomes" id="UP000295658"/>
    </source>
</evidence>
<dbReference type="CDD" id="cd01105">
    <property type="entry name" value="HTH_GlnR-like"/>
    <property type="match status" value="1"/>
</dbReference>
<evidence type="ECO:0000256" key="1">
    <source>
        <dbReference type="ARBA" id="ARBA00022491"/>
    </source>
</evidence>
<dbReference type="Gene3D" id="1.10.1660.10">
    <property type="match status" value="1"/>
</dbReference>
<proteinExistence type="predicted"/>
<dbReference type="InterPro" id="IPR009061">
    <property type="entry name" value="DNA-bd_dom_put_sf"/>
</dbReference>
<evidence type="ECO:0000259" key="6">
    <source>
        <dbReference type="PROSITE" id="PS50937"/>
    </source>
</evidence>
<sequence>MSSHIRRSMPLFPIGIVMQLTGLSARQIRYYEEHGLVSPARTEGNRRLFSFNDIDRLLEIKDLIEQGVNLAGIKQIFASRKQAEQPEQPKQPNKSNTPATPKVVKQDLSEEELRELLRTELMQAGRFNRATLRQGDMARFFH</sequence>
<feature type="region of interest" description="Disordered" evidence="5">
    <location>
        <begin position="80"/>
        <end position="107"/>
    </location>
</feature>
<keyword evidence="4" id="KW-0804">Transcription</keyword>
<dbReference type="SUPFAM" id="SSF46955">
    <property type="entry name" value="Putative DNA-binding domain"/>
    <property type="match status" value="1"/>
</dbReference>
<feature type="domain" description="HTH merR-type" evidence="6">
    <location>
        <begin position="11"/>
        <end position="79"/>
    </location>
</feature>